<evidence type="ECO:0000259" key="12">
    <source>
        <dbReference type="Pfam" id="PF26002"/>
    </source>
</evidence>
<evidence type="ECO:0000256" key="6">
    <source>
        <dbReference type="ARBA" id="ARBA00022692"/>
    </source>
</evidence>
<dbReference type="Gene3D" id="2.40.50.100">
    <property type="match status" value="1"/>
</dbReference>
<sequence length="470" mass="51862">MRRWRTRLQRYRSACRSAWQHRRPASTGPTPEWAFMAPVLALQHRPPPSFPRLLQGLILTVLVGAVVWASVSHIDVVASATGKIVPNGRSKVIQPSETAVIKAIHVQDGQTVVKGQVLIELEARGTAADLARLEADLLSAQIDAARAAAMIASVDHVQPPALPVEALAGADALKRQAVQRWLEGQYLELRSQLDQADADIARAGFERDSLAVSIRALQEAIPIARELAEDYAALLAEQAVAKHHYLQRKQEYLQQQRELEQLQARRKEIAAALQATTHRRMSILAQQRRSMLDLQQDAALRANAAEQELKKAHLRHGLRTLIAPVDGTVQQLAVHTQGGVVTEAQALMVIVPADQLMEVEAFLPNKDIGFVQAGQPAQVKVETFSYTRYGLVKGVVSSVSHDAIEDPQRGLTYAVRIRLDSHLLERSGAPPLALAPGMAVTAEITTRQRRLISYFLTPLEVMVRESLHER</sequence>
<evidence type="ECO:0000256" key="1">
    <source>
        <dbReference type="ARBA" id="ARBA00004377"/>
    </source>
</evidence>
<gene>
    <name evidence="13" type="ORF">HBH25_19460</name>
</gene>
<keyword evidence="10" id="KW-0175">Coiled coil</keyword>
<dbReference type="EMBL" id="JAAVJI010000015">
    <property type="protein sequence ID" value="NJP03026.1"/>
    <property type="molecule type" value="Genomic_DNA"/>
</dbReference>
<comment type="similarity">
    <text evidence="2 9">Belongs to the membrane fusion protein (MFP) (TC 8.A.1) family.</text>
</comment>
<keyword evidence="3 9" id="KW-0813">Transport</keyword>
<keyword evidence="14" id="KW-1185">Reference proteome</keyword>
<dbReference type="PANTHER" id="PTHR30386:SF27">
    <property type="entry name" value="MEMBRANE FUSION PROTEIN (MFP) FAMILY PROTEIN"/>
    <property type="match status" value="1"/>
</dbReference>
<comment type="subcellular location">
    <subcellularLocation>
        <location evidence="1 9">Cell inner membrane</location>
        <topology evidence="1 9">Single-pass membrane protein</topology>
    </subcellularLocation>
</comment>
<dbReference type="InterPro" id="IPR050739">
    <property type="entry name" value="MFP"/>
</dbReference>
<dbReference type="Gene3D" id="1.10.287.470">
    <property type="entry name" value="Helix hairpin bin"/>
    <property type="match status" value="1"/>
</dbReference>
<dbReference type="InterPro" id="IPR059040">
    <property type="entry name" value="HH_CyaD-like"/>
</dbReference>
<dbReference type="InterPro" id="IPR010129">
    <property type="entry name" value="T1SS_HlyD"/>
</dbReference>
<evidence type="ECO:0000256" key="9">
    <source>
        <dbReference type="RuleBase" id="RU365093"/>
    </source>
</evidence>
<evidence type="ECO:0000256" key="2">
    <source>
        <dbReference type="ARBA" id="ARBA00009477"/>
    </source>
</evidence>
<evidence type="ECO:0000256" key="7">
    <source>
        <dbReference type="ARBA" id="ARBA00022989"/>
    </source>
</evidence>
<accession>A0ABX0YLQ0</accession>
<evidence type="ECO:0000256" key="5">
    <source>
        <dbReference type="ARBA" id="ARBA00022519"/>
    </source>
</evidence>
<evidence type="ECO:0000313" key="13">
    <source>
        <dbReference type="EMBL" id="NJP03026.1"/>
    </source>
</evidence>
<name>A0ABX0YLQ0_9PSED</name>
<keyword evidence="7" id="KW-1133">Transmembrane helix</keyword>
<proteinExistence type="inferred from homology"/>
<protein>
    <recommendedName>
        <fullName evidence="9">Membrane fusion protein (MFP) family protein</fullName>
    </recommendedName>
</protein>
<feature type="coiled-coil region" evidence="10">
    <location>
        <begin position="245"/>
        <end position="279"/>
    </location>
</feature>
<keyword evidence="5 9" id="KW-0997">Cell inner membrane</keyword>
<dbReference type="Proteomes" id="UP000746535">
    <property type="component" value="Unassembled WGS sequence"/>
</dbReference>
<dbReference type="PRINTS" id="PR01490">
    <property type="entry name" value="RTXTOXIND"/>
</dbReference>
<feature type="domain" description="CyaD-like alpha-helical hairpin" evidence="11">
    <location>
        <begin position="123"/>
        <end position="316"/>
    </location>
</feature>
<reference evidence="13 14" key="1">
    <citation type="submission" date="2020-03" db="EMBL/GenBank/DDBJ databases">
        <authorList>
            <person name="Wang L."/>
            <person name="He N."/>
            <person name="Li Y."/>
            <person name="Fang Y."/>
            <person name="Zhang F."/>
        </authorList>
    </citation>
    <scope>NUCLEOTIDE SEQUENCE [LARGE SCALE GENOMIC DNA]</scope>
    <source>
        <strain evidence="14">hsmgli-8</strain>
    </source>
</reference>
<organism evidence="13 14">
    <name type="scientific">Pseudomonas quercus</name>
    <dbReference type="NCBI Taxonomy" id="2722792"/>
    <lineage>
        <taxon>Bacteria</taxon>
        <taxon>Pseudomonadati</taxon>
        <taxon>Pseudomonadota</taxon>
        <taxon>Gammaproteobacteria</taxon>
        <taxon>Pseudomonadales</taxon>
        <taxon>Pseudomonadaceae</taxon>
        <taxon>Pseudomonas</taxon>
    </lineage>
</organism>
<evidence type="ECO:0000259" key="11">
    <source>
        <dbReference type="Pfam" id="PF25988"/>
    </source>
</evidence>
<evidence type="ECO:0000256" key="8">
    <source>
        <dbReference type="ARBA" id="ARBA00023136"/>
    </source>
</evidence>
<dbReference type="Pfam" id="PF26002">
    <property type="entry name" value="Beta-barrel_AprE"/>
    <property type="match status" value="1"/>
</dbReference>
<evidence type="ECO:0000256" key="4">
    <source>
        <dbReference type="ARBA" id="ARBA00022475"/>
    </source>
</evidence>
<comment type="caution">
    <text evidence="13">The sequence shown here is derived from an EMBL/GenBank/DDBJ whole genome shotgun (WGS) entry which is preliminary data.</text>
</comment>
<evidence type="ECO:0000256" key="3">
    <source>
        <dbReference type="ARBA" id="ARBA00022448"/>
    </source>
</evidence>
<keyword evidence="8" id="KW-0472">Membrane</keyword>
<dbReference type="Pfam" id="PF25988">
    <property type="entry name" value="HH_CyaD"/>
    <property type="match status" value="1"/>
</dbReference>
<evidence type="ECO:0000256" key="10">
    <source>
        <dbReference type="SAM" id="Coils"/>
    </source>
</evidence>
<dbReference type="Gene3D" id="2.40.30.170">
    <property type="match status" value="1"/>
</dbReference>
<dbReference type="PANTHER" id="PTHR30386">
    <property type="entry name" value="MEMBRANE FUSION SUBUNIT OF EMRAB-TOLC MULTIDRUG EFFLUX PUMP"/>
    <property type="match status" value="1"/>
</dbReference>
<dbReference type="NCBIfam" id="TIGR01843">
    <property type="entry name" value="type_I_hlyD"/>
    <property type="match status" value="1"/>
</dbReference>
<keyword evidence="4 9" id="KW-1003">Cell membrane</keyword>
<keyword evidence="6" id="KW-0812">Transmembrane</keyword>
<feature type="domain" description="AprE-like beta-barrel" evidence="12">
    <location>
        <begin position="358"/>
        <end position="447"/>
    </location>
</feature>
<evidence type="ECO:0000313" key="14">
    <source>
        <dbReference type="Proteomes" id="UP000746535"/>
    </source>
</evidence>
<dbReference type="InterPro" id="IPR058982">
    <property type="entry name" value="Beta-barrel_AprE"/>
</dbReference>